<evidence type="ECO:0000256" key="5">
    <source>
        <dbReference type="ARBA" id="ARBA00013244"/>
    </source>
</evidence>
<feature type="transmembrane region" description="Helical" evidence="12">
    <location>
        <begin position="36"/>
        <end position="55"/>
    </location>
</feature>
<sequence>MLQCRLNILAELLRFGDREFYKDWWNARTVEEYWRMWNMVCFLFITAYFFVIQPVHKWMVRHIYFPCIRNGIPKGGASLIAFLVSAVFHELCIAVPCHVFKMWAFIGIMFQVPLVWITNYLQNKYRNSMVGNMIFWFIFCILGQPMSVLLYYHDLMNRKGEVD</sequence>
<proteinExistence type="inferred from homology"/>
<evidence type="ECO:0000256" key="6">
    <source>
        <dbReference type="ARBA" id="ARBA00022679"/>
    </source>
</evidence>
<feature type="transmembrane region" description="Helical" evidence="12">
    <location>
        <begin position="76"/>
        <end position="96"/>
    </location>
</feature>
<keyword evidence="14" id="KW-1185">Reference proteome</keyword>
<dbReference type="AlphaFoldDB" id="A0AAQ3NZ08"/>
<dbReference type="Pfam" id="PF03062">
    <property type="entry name" value="MBOAT"/>
    <property type="match status" value="2"/>
</dbReference>
<evidence type="ECO:0000256" key="2">
    <source>
        <dbReference type="ARBA" id="ARBA00004771"/>
    </source>
</evidence>
<comment type="pathway">
    <text evidence="2">Glycerolipid metabolism; triacylglycerol biosynthesis.</text>
</comment>
<comment type="pathway">
    <text evidence="3">Lipid metabolism.</text>
</comment>
<dbReference type="GO" id="GO:0005789">
    <property type="term" value="C:endoplasmic reticulum membrane"/>
    <property type="evidence" value="ECO:0007669"/>
    <property type="project" value="UniProtKB-SubCell"/>
</dbReference>
<evidence type="ECO:0000313" key="14">
    <source>
        <dbReference type="Proteomes" id="UP001374535"/>
    </source>
</evidence>
<protein>
    <recommendedName>
        <fullName evidence="5">diacylglycerol O-acyltransferase</fullName>
        <ecNumber evidence="5">2.3.1.20</ecNumber>
    </recommendedName>
</protein>
<dbReference type="InterPro" id="IPR014371">
    <property type="entry name" value="Oat_ACAT_DAG_ARE"/>
</dbReference>
<evidence type="ECO:0000256" key="8">
    <source>
        <dbReference type="ARBA" id="ARBA00022824"/>
    </source>
</evidence>
<evidence type="ECO:0000256" key="7">
    <source>
        <dbReference type="ARBA" id="ARBA00022692"/>
    </source>
</evidence>
<evidence type="ECO:0000256" key="3">
    <source>
        <dbReference type="ARBA" id="ARBA00005189"/>
    </source>
</evidence>
<evidence type="ECO:0000256" key="10">
    <source>
        <dbReference type="ARBA" id="ARBA00023136"/>
    </source>
</evidence>
<evidence type="ECO:0000256" key="9">
    <source>
        <dbReference type="ARBA" id="ARBA00022989"/>
    </source>
</evidence>
<organism evidence="13 14">
    <name type="scientific">Vigna mungo</name>
    <name type="common">Black gram</name>
    <name type="synonym">Phaseolus mungo</name>
    <dbReference type="NCBI Taxonomy" id="3915"/>
    <lineage>
        <taxon>Eukaryota</taxon>
        <taxon>Viridiplantae</taxon>
        <taxon>Streptophyta</taxon>
        <taxon>Embryophyta</taxon>
        <taxon>Tracheophyta</taxon>
        <taxon>Spermatophyta</taxon>
        <taxon>Magnoliopsida</taxon>
        <taxon>eudicotyledons</taxon>
        <taxon>Gunneridae</taxon>
        <taxon>Pentapetalae</taxon>
        <taxon>rosids</taxon>
        <taxon>fabids</taxon>
        <taxon>Fabales</taxon>
        <taxon>Fabaceae</taxon>
        <taxon>Papilionoideae</taxon>
        <taxon>50 kb inversion clade</taxon>
        <taxon>NPAAA clade</taxon>
        <taxon>indigoferoid/millettioid clade</taxon>
        <taxon>Phaseoleae</taxon>
        <taxon>Vigna</taxon>
    </lineage>
</organism>
<name>A0AAQ3NZ08_VIGMU</name>
<keyword evidence="8" id="KW-0256">Endoplasmic reticulum</keyword>
<comment type="similarity">
    <text evidence="4">Belongs to the membrane-bound acyltransferase family. Sterol o-acyltransferase subfamily.</text>
</comment>
<reference evidence="13 14" key="1">
    <citation type="journal article" date="2023" name="Life. Sci Alliance">
        <title>Evolutionary insights into 3D genome organization and epigenetic landscape of Vigna mungo.</title>
        <authorList>
            <person name="Junaid A."/>
            <person name="Singh B."/>
            <person name="Bhatia S."/>
        </authorList>
    </citation>
    <scope>NUCLEOTIDE SEQUENCE [LARGE SCALE GENOMIC DNA]</scope>
    <source>
        <strain evidence="13">Urdbean</strain>
    </source>
</reference>
<feature type="transmembrane region" description="Helical" evidence="12">
    <location>
        <begin position="133"/>
        <end position="153"/>
    </location>
</feature>
<dbReference type="EMBL" id="CP144699">
    <property type="protein sequence ID" value="WVZ18644.1"/>
    <property type="molecule type" value="Genomic_DNA"/>
</dbReference>
<keyword evidence="7 12" id="KW-0812">Transmembrane</keyword>
<dbReference type="EC" id="2.3.1.20" evidence="5"/>
<evidence type="ECO:0000313" key="13">
    <source>
        <dbReference type="EMBL" id="WVZ18644.1"/>
    </source>
</evidence>
<gene>
    <name evidence="13" type="ORF">V8G54_005966</name>
</gene>
<accession>A0AAQ3NZ08</accession>
<evidence type="ECO:0000256" key="4">
    <source>
        <dbReference type="ARBA" id="ARBA00009010"/>
    </source>
</evidence>
<dbReference type="InterPro" id="IPR004299">
    <property type="entry name" value="MBOAT_fam"/>
</dbReference>
<evidence type="ECO:0000256" key="12">
    <source>
        <dbReference type="SAM" id="Phobius"/>
    </source>
</evidence>
<evidence type="ECO:0000256" key="1">
    <source>
        <dbReference type="ARBA" id="ARBA00004477"/>
    </source>
</evidence>
<evidence type="ECO:0000256" key="11">
    <source>
        <dbReference type="ARBA" id="ARBA00023315"/>
    </source>
</evidence>
<dbReference type="GO" id="GO:0004144">
    <property type="term" value="F:diacylglycerol O-acyltransferase activity"/>
    <property type="evidence" value="ECO:0007669"/>
    <property type="project" value="UniProtKB-EC"/>
</dbReference>
<comment type="subcellular location">
    <subcellularLocation>
        <location evidence="1">Endoplasmic reticulum membrane</location>
        <topology evidence="1">Multi-pass membrane protein</topology>
    </subcellularLocation>
</comment>
<dbReference type="PANTHER" id="PTHR10408">
    <property type="entry name" value="STEROL O-ACYLTRANSFERASE"/>
    <property type="match status" value="1"/>
</dbReference>
<dbReference type="GO" id="GO:0009941">
    <property type="term" value="C:chloroplast envelope"/>
    <property type="evidence" value="ECO:0007669"/>
    <property type="project" value="TreeGrafter"/>
</dbReference>
<keyword evidence="10 12" id="KW-0472">Membrane</keyword>
<dbReference type="PANTHER" id="PTHR10408:SF7">
    <property type="entry name" value="DIACYLGLYCEROL O-ACYLTRANSFERASE 1"/>
    <property type="match status" value="1"/>
</dbReference>
<keyword evidence="9 12" id="KW-1133">Transmembrane helix</keyword>
<dbReference type="Proteomes" id="UP001374535">
    <property type="component" value="Chromosome 2"/>
</dbReference>
<keyword evidence="6" id="KW-0808">Transferase</keyword>
<keyword evidence="11" id="KW-0012">Acyltransferase</keyword>
<feature type="transmembrane region" description="Helical" evidence="12">
    <location>
        <begin position="102"/>
        <end position="121"/>
    </location>
</feature>
<dbReference type="GO" id="GO:0019432">
    <property type="term" value="P:triglyceride biosynthetic process"/>
    <property type="evidence" value="ECO:0007669"/>
    <property type="project" value="UniProtKB-ARBA"/>
</dbReference>